<evidence type="ECO:0000313" key="2">
    <source>
        <dbReference type="EMBL" id="ATC65593.1"/>
    </source>
</evidence>
<proteinExistence type="predicted"/>
<dbReference type="PROSITE" id="PS51819">
    <property type="entry name" value="VOC"/>
    <property type="match status" value="1"/>
</dbReference>
<dbReference type="InterPro" id="IPR029068">
    <property type="entry name" value="Glyas_Bleomycin-R_OHBP_Dase"/>
</dbReference>
<dbReference type="EMBL" id="CP023344">
    <property type="protein sequence ID" value="ATC65593.1"/>
    <property type="molecule type" value="Genomic_DNA"/>
</dbReference>
<dbReference type="AlphaFoldDB" id="A0A290QAX6"/>
<dbReference type="OrthoDB" id="9804907at2"/>
<gene>
    <name evidence="2" type="ORF">CMV30_17475</name>
</gene>
<dbReference type="KEGG" id="vbh:CMV30_17475"/>
<feature type="domain" description="VOC" evidence="1">
    <location>
        <begin position="23"/>
        <end position="134"/>
    </location>
</feature>
<organism evidence="2 3">
    <name type="scientific">Nibricoccus aquaticus</name>
    <dbReference type="NCBI Taxonomy" id="2576891"/>
    <lineage>
        <taxon>Bacteria</taxon>
        <taxon>Pseudomonadati</taxon>
        <taxon>Verrucomicrobiota</taxon>
        <taxon>Opitutia</taxon>
        <taxon>Opitutales</taxon>
        <taxon>Opitutaceae</taxon>
        <taxon>Nibricoccus</taxon>
    </lineage>
</organism>
<evidence type="ECO:0000259" key="1">
    <source>
        <dbReference type="PROSITE" id="PS51819"/>
    </source>
</evidence>
<sequence length="161" mass="17641">MEPLSERPVCRGEPSSLMITYKEIAFTAYAVTNIKKARTFYEGVLCLKPARELGKNFVEYDLGNGTLSVGCAPKMWPPSKKGTVAALEVKDFDGALEHLKKKKIKSALGPFDSPMCRMVGVRDPDGNMIVLHQRKSAAEKKAALEQAKEKTAVKKKVGGVK</sequence>
<dbReference type="Gene3D" id="3.10.180.10">
    <property type="entry name" value="2,3-Dihydroxybiphenyl 1,2-Dioxygenase, domain 1"/>
    <property type="match status" value="1"/>
</dbReference>
<reference evidence="2 3" key="1">
    <citation type="submission" date="2017-09" db="EMBL/GenBank/DDBJ databases">
        <title>Complete genome sequence of Verrucomicrobial strain HZ-65, isolated from freshwater.</title>
        <authorList>
            <person name="Choi A."/>
        </authorList>
    </citation>
    <scope>NUCLEOTIDE SEQUENCE [LARGE SCALE GENOMIC DNA]</scope>
    <source>
        <strain evidence="2 3">HZ-65</strain>
    </source>
</reference>
<keyword evidence="3" id="KW-1185">Reference proteome</keyword>
<evidence type="ECO:0000313" key="3">
    <source>
        <dbReference type="Proteomes" id="UP000217265"/>
    </source>
</evidence>
<accession>A0A290QAX6</accession>
<dbReference type="InterPro" id="IPR037523">
    <property type="entry name" value="VOC_core"/>
</dbReference>
<dbReference type="Pfam" id="PF00903">
    <property type="entry name" value="Glyoxalase"/>
    <property type="match status" value="1"/>
</dbReference>
<protein>
    <submittedName>
        <fullName evidence="2">Glyoxalase</fullName>
    </submittedName>
</protein>
<name>A0A290QAX6_9BACT</name>
<dbReference type="Proteomes" id="UP000217265">
    <property type="component" value="Chromosome"/>
</dbReference>
<dbReference type="SUPFAM" id="SSF54593">
    <property type="entry name" value="Glyoxalase/Bleomycin resistance protein/Dihydroxybiphenyl dioxygenase"/>
    <property type="match status" value="1"/>
</dbReference>
<dbReference type="InterPro" id="IPR004360">
    <property type="entry name" value="Glyas_Fos-R_dOase_dom"/>
</dbReference>
<dbReference type="CDD" id="cd06587">
    <property type="entry name" value="VOC"/>
    <property type="match status" value="1"/>
</dbReference>